<evidence type="ECO:0000256" key="2">
    <source>
        <dbReference type="ARBA" id="ARBA00022512"/>
    </source>
</evidence>
<dbReference type="STRING" id="2756.BFR44_10610"/>
<gene>
    <name evidence="11" type="primary">isdC</name>
    <name evidence="11" type="ORF">CNY62_10200</name>
</gene>
<evidence type="ECO:0000256" key="5">
    <source>
        <dbReference type="ARBA" id="ARBA00023004"/>
    </source>
</evidence>
<feature type="transmembrane region" description="Helical" evidence="8">
    <location>
        <begin position="191"/>
        <end position="208"/>
    </location>
</feature>
<dbReference type="KEGG" id="bths:CNY62_10200"/>
<dbReference type="GO" id="GO:0015886">
    <property type="term" value="P:heme transport"/>
    <property type="evidence" value="ECO:0007669"/>
    <property type="project" value="InterPro"/>
</dbReference>
<protein>
    <submittedName>
        <fullName evidence="11">Heme uptake protein IsdC</fullName>
    </submittedName>
</protein>
<dbReference type="Pfam" id="PF05031">
    <property type="entry name" value="NEAT"/>
    <property type="match status" value="1"/>
</dbReference>
<keyword evidence="12" id="KW-1185">Reference proteome</keyword>
<dbReference type="NCBIfam" id="TIGR03656">
    <property type="entry name" value="IsdC"/>
    <property type="match status" value="1"/>
</dbReference>
<keyword evidence="3" id="KW-0964">Secreted</keyword>
<evidence type="ECO:0000256" key="4">
    <source>
        <dbReference type="ARBA" id="ARBA00022729"/>
    </source>
</evidence>
<feature type="domain" description="NEAT" evidence="10">
    <location>
        <begin position="29"/>
        <end position="148"/>
    </location>
</feature>
<dbReference type="AlphaFoldDB" id="A0A1D2KAA0"/>
<evidence type="ECO:0000313" key="12">
    <source>
        <dbReference type="Proteomes" id="UP000243591"/>
    </source>
</evidence>
<keyword evidence="6" id="KW-0572">Peptidoglycan-anchor</keyword>
<feature type="compositionally biased region" description="Low complexity" evidence="7">
    <location>
        <begin position="165"/>
        <end position="177"/>
    </location>
</feature>
<keyword evidence="4 9" id="KW-0732">Signal</keyword>
<keyword evidence="5" id="KW-0408">Iron</keyword>
<evidence type="ECO:0000259" key="10">
    <source>
        <dbReference type="PROSITE" id="PS50978"/>
    </source>
</evidence>
<dbReference type="SMART" id="SM00725">
    <property type="entry name" value="NEAT"/>
    <property type="match status" value="1"/>
</dbReference>
<comment type="subcellular location">
    <subcellularLocation>
        <location evidence="1">Secreted</location>
        <location evidence="1">Cell wall</location>
        <topology evidence="1">Peptidoglycan-anchor</topology>
    </subcellularLocation>
</comment>
<dbReference type="EMBL" id="CP023483">
    <property type="protein sequence ID" value="ATF26726.1"/>
    <property type="molecule type" value="Genomic_DNA"/>
</dbReference>
<dbReference type="InterPro" id="IPR050436">
    <property type="entry name" value="IsdA"/>
</dbReference>
<dbReference type="Proteomes" id="UP000243591">
    <property type="component" value="Chromosome"/>
</dbReference>
<dbReference type="PROSITE" id="PS50978">
    <property type="entry name" value="NEAT"/>
    <property type="match status" value="1"/>
</dbReference>
<evidence type="ECO:0000313" key="11">
    <source>
        <dbReference type="EMBL" id="ATF26726.1"/>
    </source>
</evidence>
<dbReference type="InterPro" id="IPR006635">
    <property type="entry name" value="NEAT_dom"/>
</dbReference>
<dbReference type="SUPFAM" id="SSF158911">
    <property type="entry name" value="NEAT domain-like"/>
    <property type="match status" value="1"/>
</dbReference>
<accession>A0A1D2KAA0</accession>
<dbReference type="InterPro" id="IPR019909">
    <property type="entry name" value="Haem_uptake_protein_IsdC"/>
</dbReference>
<name>A0A1D2KAA0_BROTH</name>
<dbReference type="GO" id="GO:0009274">
    <property type="term" value="C:peptidoglycan-based cell wall"/>
    <property type="evidence" value="ECO:0007669"/>
    <property type="project" value="InterPro"/>
</dbReference>
<reference evidence="11 12" key="1">
    <citation type="submission" date="2017-09" db="EMBL/GenBank/DDBJ databases">
        <title>Complete Genome Sequences of Two Strains of the Meat Spoilage Bacterium Brochothrix thermosphacta Isolated from Ground Chicken.</title>
        <authorList>
            <person name="Paoli G.C."/>
            <person name="Wijey C."/>
            <person name="Chen C.-Y."/>
            <person name="Nguyen L."/>
            <person name="Yan X."/>
            <person name="Irwin P.L."/>
        </authorList>
    </citation>
    <scope>NUCLEOTIDE SEQUENCE [LARGE SCALE GENOMIC DNA]</scope>
    <source>
        <strain evidence="11 12">BI</strain>
    </source>
</reference>
<keyword evidence="8" id="KW-0472">Membrane</keyword>
<evidence type="ECO:0000256" key="7">
    <source>
        <dbReference type="SAM" id="MobiDB-lite"/>
    </source>
</evidence>
<dbReference type="GO" id="GO:0030492">
    <property type="term" value="F:hemoglobin binding"/>
    <property type="evidence" value="ECO:0007669"/>
    <property type="project" value="InterPro"/>
</dbReference>
<dbReference type="InterPro" id="IPR037250">
    <property type="entry name" value="NEAT_dom_sf"/>
</dbReference>
<dbReference type="PANTHER" id="PTHR37824">
    <property type="entry name" value="IRON-REGULATED SURFACE DETERMINANT PROTEIN C"/>
    <property type="match status" value="1"/>
</dbReference>
<feature type="chain" id="PRO_5030026219" evidence="9">
    <location>
        <begin position="28"/>
        <end position="215"/>
    </location>
</feature>
<proteinExistence type="predicted"/>
<evidence type="ECO:0000256" key="1">
    <source>
        <dbReference type="ARBA" id="ARBA00004168"/>
    </source>
</evidence>
<organism evidence="11 12">
    <name type="scientific">Brochothrix thermosphacta</name>
    <name type="common">Microbacterium thermosphactum</name>
    <dbReference type="NCBI Taxonomy" id="2756"/>
    <lineage>
        <taxon>Bacteria</taxon>
        <taxon>Bacillati</taxon>
        <taxon>Bacillota</taxon>
        <taxon>Bacilli</taxon>
        <taxon>Bacillales</taxon>
        <taxon>Listeriaceae</taxon>
        <taxon>Brochothrix</taxon>
    </lineage>
</organism>
<keyword evidence="8" id="KW-1133">Transmembrane helix</keyword>
<feature type="region of interest" description="Disordered" evidence="7">
    <location>
        <begin position="147"/>
        <end position="187"/>
    </location>
</feature>
<dbReference type="CDD" id="cd06920">
    <property type="entry name" value="NEAT"/>
    <property type="match status" value="1"/>
</dbReference>
<feature type="signal peptide" evidence="9">
    <location>
        <begin position="1"/>
        <end position="27"/>
    </location>
</feature>
<evidence type="ECO:0000256" key="8">
    <source>
        <dbReference type="SAM" id="Phobius"/>
    </source>
</evidence>
<dbReference type="NCBIfam" id="TIGR03063">
    <property type="entry name" value="srtB_target"/>
    <property type="match status" value="1"/>
</dbReference>
<dbReference type="OrthoDB" id="2413751at2"/>
<keyword evidence="8" id="KW-0812">Transmembrane</keyword>
<evidence type="ECO:0000256" key="6">
    <source>
        <dbReference type="ARBA" id="ARBA00023088"/>
    </source>
</evidence>
<dbReference type="PANTHER" id="PTHR37824:SF1">
    <property type="entry name" value="IRON-REGULATED SURFACE DETERMINANT PROTEIN C"/>
    <property type="match status" value="1"/>
</dbReference>
<keyword evidence="2" id="KW-0134">Cell wall</keyword>
<evidence type="ECO:0000256" key="3">
    <source>
        <dbReference type="ARBA" id="ARBA00022525"/>
    </source>
</evidence>
<dbReference type="InterPro" id="IPR017502">
    <property type="entry name" value="Sortase_SrtB_target"/>
</dbReference>
<evidence type="ECO:0000256" key="9">
    <source>
        <dbReference type="SAM" id="SignalP"/>
    </source>
</evidence>
<dbReference type="Gene3D" id="2.60.40.1850">
    <property type="match status" value="1"/>
</dbReference>
<sequence length="215" mass="22961">MKKLLATVVMITTLTLSLFILPQTTHAAVANGTYSVDYTVLQGGSDSVSMANDYFDKPATVTVSGGETTVDIQVNHSKWITGLWLNSASEQVISSDKGADTRKVRFNIGTLEEQIPAKIKVDIDDNDLNYHHEYKIVLKFVLPKNTEKASGTSDSKNTDAVVAKGTDTSGSSATTSTEKVANPKSGDNSSMMLYGGLGLLALIGLVVVRKKTATK</sequence>
<dbReference type="RefSeq" id="WP_069125281.1">
    <property type="nucleotide sequence ID" value="NZ_CP023483.1"/>
</dbReference>
<dbReference type="NCBIfam" id="TIGR01167">
    <property type="entry name" value="LPXTG_anchor"/>
    <property type="match status" value="1"/>
</dbReference>